<gene>
    <name evidence="1" type="ORF">K457DRAFT_141291</name>
</gene>
<keyword evidence="2" id="KW-1185">Reference proteome</keyword>
<dbReference type="InterPro" id="IPR032675">
    <property type="entry name" value="LRR_dom_sf"/>
</dbReference>
<proteinExistence type="predicted"/>
<accession>A0A197JLG4</accession>
<protein>
    <recommendedName>
        <fullName evidence="3">F-box domain-containing protein</fullName>
    </recommendedName>
</protein>
<evidence type="ECO:0000313" key="2">
    <source>
        <dbReference type="Proteomes" id="UP000078512"/>
    </source>
</evidence>
<dbReference type="AlphaFoldDB" id="A0A197JLG4"/>
<dbReference type="SUPFAM" id="SSF52047">
    <property type="entry name" value="RNI-like"/>
    <property type="match status" value="1"/>
</dbReference>
<dbReference type="EMBL" id="KV442080">
    <property type="protein sequence ID" value="OAQ25336.1"/>
    <property type="molecule type" value="Genomic_DNA"/>
</dbReference>
<evidence type="ECO:0000313" key="1">
    <source>
        <dbReference type="EMBL" id="OAQ25336.1"/>
    </source>
</evidence>
<evidence type="ECO:0008006" key="3">
    <source>
        <dbReference type="Google" id="ProtNLM"/>
    </source>
</evidence>
<sequence length="546" mass="63085">MDINPLAIPEILLRIGLYIQVWFPIPSDSTIYDTTKYDFQPYDLLAAIAVNRLFRGTLEPLLWIVYNEGCFHPKGLLSKPASRLVTLNNSFQYIRYLELLHLEEPWHLFQQPDLFPFKNCTQLRELKLSYYVNLGWAVQLIEANPNLTLLDWTYPDEVELDHHRSESSQSKELDFSKNLLCVVGLRKLRSLRLEAWSIEILHLYHVLDMLSDSLEELYLAKTNTLEVNWIVDTETTTLDKSSLATMSEEEVTEALELIPKRPLLLPKLKTLHLDLDWNLSDHKPIYDMMRAFPELGTLIIHPNAMLDFVKLQPILRKFCPNLGSIQYIPHRWSEVGSRPFDNDTLITVFESLSPGNLVDFRMGLDEDELDDDVMAALLEHRNGLETLELGFSGFEYKPFENVAEILRQCKKLKRVSFYSSSRTWSVEDVKDLFTVLHEPGACKGLESLEMRGFDASSDEFGVDDGAEGGYDVHNPDGDPAAQIMSRGSLPKPWRYLTRDENKIQLDKPGRSFVHPHIRFMVFSALKEMPLMKRVILNNEHYETCSF</sequence>
<reference evidence="1 2" key="1">
    <citation type="submission" date="2016-05" db="EMBL/GenBank/DDBJ databases">
        <title>Genome sequencing reveals origins of a unique bacterial endosymbiosis in the earliest lineages of terrestrial Fungi.</title>
        <authorList>
            <consortium name="DOE Joint Genome Institute"/>
            <person name="Uehling J."/>
            <person name="Gryganskyi A."/>
            <person name="Hameed K."/>
            <person name="Tschaplinski T."/>
            <person name="Misztal P."/>
            <person name="Wu S."/>
            <person name="Desiro A."/>
            <person name="Vande Pol N."/>
            <person name="Du Z.-Y."/>
            <person name="Zienkiewicz A."/>
            <person name="Zienkiewicz K."/>
            <person name="Morin E."/>
            <person name="Tisserant E."/>
            <person name="Splivallo R."/>
            <person name="Hainaut M."/>
            <person name="Henrissat B."/>
            <person name="Ohm R."/>
            <person name="Kuo A."/>
            <person name="Yan J."/>
            <person name="Lipzen A."/>
            <person name="Nolan M."/>
            <person name="Labutti K."/>
            <person name="Barry K."/>
            <person name="Goldstein A."/>
            <person name="Labbe J."/>
            <person name="Schadt C."/>
            <person name="Tuskan G."/>
            <person name="Grigoriev I."/>
            <person name="Martin F."/>
            <person name="Vilgalys R."/>
            <person name="Bonito G."/>
        </authorList>
    </citation>
    <scope>NUCLEOTIDE SEQUENCE [LARGE SCALE GENOMIC DNA]</scope>
    <source>
        <strain evidence="1 2">AG-77</strain>
    </source>
</reference>
<name>A0A197JLG4_9FUNG</name>
<dbReference type="Proteomes" id="UP000078512">
    <property type="component" value="Unassembled WGS sequence"/>
</dbReference>
<organism evidence="1 2">
    <name type="scientific">Linnemannia elongata AG-77</name>
    <dbReference type="NCBI Taxonomy" id="1314771"/>
    <lineage>
        <taxon>Eukaryota</taxon>
        <taxon>Fungi</taxon>
        <taxon>Fungi incertae sedis</taxon>
        <taxon>Mucoromycota</taxon>
        <taxon>Mortierellomycotina</taxon>
        <taxon>Mortierellomycetes</taxon>
        <taxon>Mortierellales</taxon>
        <taxon>Mortierellaceae</taxon>
        <taxon>Linnemannia</taxon>
    </lineage>
</organism>
<dbReference type="Gene3D" id="3.80.10.10">
    <property type="entry name" value="Ribonuclease Inhibitor"/>
    <property type="match status" value="1"/>
</dbReference>
<dbReference type="OrthoDB" id="2384330at2759"/>